<name>A0ABD6D4I2_9EURY</name>
<feature type="transmembrane region" description="Helical" evidence="17">
    <location>
        <begin position="298"/>
        <end position="315"/>
    </location>
</feature>
<evidence type="ECO:0000259" key="18">
    <source>
        <dbReference type="Pfam" id="PF18079"/>
    </source>
</evidence>
<evidence type="ECO:0000256" key="13">
    <source>
        <dbReference type="ARBA" id="ARBA00023136"/>
    </source>
</evidence>
<feature type="transmembrane region" description="Helical" evidence="17">
    <location>
        <begin position="466"/>
        <end position="488"/>
    </location>
</feature>
<feature type="transmembrane region" description="Helical" evidence="17">
    <location>
        <begin position="573"/>
        <end position="594"/>
    </location>
</feature>
<evidence type="ECO:0000256" key="9">
    <source>
        <dbReference type="ARBA" id="ARBA00022692"/>
    </source>
</evidence>
<evidence type="ECO:0000256" key="12">
    <source>
        <dbReference type="ARBA" id="ARBA00022989"/>
    </source>
</evidence>
<dbReference type="GO" id="GO:0005886">
    <property type="term" value="C:plasma membrane"/>
    <property type="evidence" value="ECO:0007669"/>
    <property type="project" value="UniProtKB-SubCell"/>
</dbReference>
<gene>
    <name evidence="19" type="ORF">ACFSBW_03530</name>
</gene>
<evidence type="ECO:0000256" key="15">
    <source>
        <dbReference type="ARBA" id="ARBA00030679"/>
    </source>
</evidence>
<evidence type="ECO:0000256" key="5">
    <source>
        <dbReference type="ARBA" id="ARBA00010810"/>
    </source>
</evidence>
<dbReference type="InterPro" id="IPR041154">
    <property type="entry name" value="AglB_P1"/>
</dbReference>
<dbReference type="PANTHER" id="PTHR13872:SF1">
    <property type="entry name" value="DOLICHYL-DIPHOSPHOOLIGOSACCHARIDE--PROTEIN GLYCOSYLTRANSFERASE SUBUNIT STT3B"/>
    <property type="match status" value="1"/>
</dbReference>
<reference evidence="19 20" key="1">
    <citation type="journal article" date="2019" name="Int. J. Syst. Evol. Microbiol.">
        <title>The Global Catalogue of Microorganisms (GCM) 10K type strain sequencing project: providing services to taxonomists for standard genome sequencing and annotation.</title>
        <authorList>
            <consortium name="The Broad Institute Genomics Platform"/>
            <consortium name="The Broad Institute Genome Sequencing Center for Infectious Disease"/>
            <person name="Wu L."/>
            <person name="Ma J."/>
        </authorList>
    </citation>
    <scope>NUCLEOTIDE SEQUENCE [LARGE SCALE GENOMIC DNA]</scope>
    <source>
        <strain evidence="19 20">CGMCC 1.10593</strain>
    </source>
</reference>
<evidence type="ECO:0000256" key="17">
    <source>
        <dbReference type="SAM" id="Phobius"/>
    </source>
</evidence>
<dbReference type="PANTHER" id="PTHR13872">
    <property type="entry name" value="DOLICHYL-DIPHOSPHOOLIGOSACCHARIDE--PROTEIN GLYCOSYLTRANSFERASE SUBUNIT"/>
    <property type="match status" value="1"/>
</dbReference>
<comment type="pathway">
    <text evidence="4">Protein modification; protein glycosylation.</text>
</comment>
<keyword evidence="8" id="KW-0808">Transferase</keyword>
<protein>
    <recommendedName>
        <fullName evidence="6">dolichyl-phosphooligosaccharide-protein glycotransferase</fullName>
        <ecNumber evidence="6">2.4.99.21</ecNumber>
    </recommendedName>
    <alternativeName>
        <fullName evidence="15">Oligosaccharyl transferase</fullName>
    </alternativeName>
</protein>
<evidence type="ECO:0000256" key="1">
    <source>
        <dbReference type="ARBA" id="ARBA00001936"/>
    </source>
</evidence>
<evidence type="ECO:0000256" key="2">
    <source>
        <dbReference type="ARBA" id="ARBA00001946"/>
    </source>
</evidence>
<evidence type="ECO:0000256" key="7">
    <source>
        <dbReference type="ARBA" id="ARBA00022676"/>
    </source>
</evidence>
<feature type="transmembrane region" description="Helical" evidence="17">
    <location>
        <begin position="495"/>
        <end position="513"/>
    </location>
</feature>
<feature type="transmembrane region" description="Helical" evidence="17">
    <location>
        <begin position="108"/>
        <end position="131"/>
    </location>
</feature>
<comment type="subcellular location">
    <subcellularLocation>
        <location evidence="3">Cell membrane</location>
        <topology evidence="3">Multi-pass membrane protein</topology>
    </subcellularLocation>
</comment>
<keyword evidence="11" id="KW-0460">Magnesium</keyword>
<feature type="transmembrane region" description="Helical" evidence="17">
    <location>
        <begin position="519"/>
        <end position="538"/>
    </location>
</feature>
<feature type="domain" description="Archaeal glycosylation protein B peripheral" evidence="18">
    <location>
        <begin position="732"/>
        <end position="783"/>
    </location>
</feature>
<dbReference type="RefSeq" id="WP_256394637.1">
    <property type="nucleotide sequence ID" value="NZ_JANHDJ010000001.1"/>
</dbReference>
<keyword evidence="12 17" id="KW-1133">Transmembrane helix</keyword>
<keyword evidence="20" id="KW-1185">Reference proteome</keyword>
<feature type="transmembrane region" description="Helical" evidence="17">
    <location>
        <begin position="321"/>
        <end position="338"/>
    </location>
</feature>
<evidence type="ECO:0000256" key="11">
    <source>
        <dbReference type="ARBA" id="ARBA00022842"/>
    </source>
</evidence>
<dbReference type="EC" id="2.4.99.21" evidence="6"/>
<dbReference type="Pfam" id="PF18079">
    <property type="entry name" value="AglB_L1"/>
    <property type="match status" value="1"/>
</dbReference>
<dbReference type="AlphaFoldDB" id="A0ABD6D4I2"/>
<keyword evidence="10" id="KW-0479">Metal-binding</keyword>
<dbReference type="InterPro" id="IPR003674">
    <property type="entry name" value="Oligo_trans_STT3"/>
</dbReference>
<sequence length="807" mass="86238">MTSDADSGTDTDATSSFLADHTDGERALAAVLAVDSETTTWTFDDIAIDSGTFGELVSRGIVEKVDGEYQIADPKNVQAVLDGDLVDEETSADEPAQNLSLPSVDRQAMAGLFIGLLAVAGARMTAFGSIFQRGYAISPGNDPYYFRYWMGELLADSSGVTDYNVLVDAPVGVSGVRPFAHATNWFVATVLGGGQVAAETVAIWLPVLGSVALGVVIYKLAVILTQDVRVGITSVLVFAVTPIHAVYTGLGFLDHNVHQYFWLGITLLTLGWLAVDLQQRLEESSDTRGAVMSHLRSILTWGVAVAFGLSVAFGTHAWGGSPLLLMPLAGYIGLRVALDTRADVSPVLANLPALVGVGIGSVLTLVLHLRWGWHSGFVSTTPLLVFGGAVVVAALAELWRRHELDYRGLLVGEGVVAAGGLFVFRWLRPEDWAAAQRRVDDLFFREDITETASLFSTEYAVLLGPIYQLGMEFYIALAVLGWVGLVVYRQYEPGWLLLGTYSGFLLVLAGIQVRFAGQLAIPFSILGGLGVVYVLSVVDLARPPAPFEAQTASKVSDSGPSMPSISLPDRHKLVYLVGIGVLIFGMSLIFVPGLTAQATYSGPQASALEAIDDHATEFDREYPANFVLSEWGDNRMYNHFVNGESRSYSYAQNNFQDFLLDADPDGWYSQFDGRVGYVVLTEVDADIPAESTQNQLLTNLGTGGNGTEALSHYQLLSVDDDRSAAAFVVVPGATITVPEEPGETVNVSTEVSVDTALFTYEREVTVGDSGQVEVTVPYAGEYSVGSASVEVTETDVLDGTVVAAGSG</sequence>
<feature type="transmembrane region" description="Helical" evidence="17">
    <location>
        <begin position="259"/>
        <end position="277"/>
    </location>
</feature>
<keyword evidence="9 17" id="KW-0812">Transmembrane</keyword>
<keyword evidence="13 17" id="KW-0472">Membrane</keyword>
<feature type="transmembrane region" description="Helical" evidence="17">
    <location>
        <begin position="201"/>
        <end position="221"/>
    </location>
</feature>
<proteinExistence type="inferred from homology"/>
<evidence type="ECO:0000313" key="19">
    <source>
        <dbReference type="EMBL" id="MFD1640946.1"/>
    </source>
</evidence>
<organism evidence="19 20">
    <name type="scientific">Halohasta litorea</name>
    <dbReference type="NCBI Taxonomy" id="869891"/>
    <lineage>
        <taxon>Archaea</taxon>
        <taxon>Methanobacteriati</taxon>
        <taxon>Methanobacteriota</taxon>
        <taxon>Stenosarchaea group</taxon>
        <taxon>Halobacteria</taxon>
        <taxon>Halobacteriales</taxon>
        <taxon>Haloferacaceae</taxon>
        <taxon>Halohasta</taxon>
    </lineage>
</organism>
<evidence type="ECO:0000256" key="4">
    <source>
        <dbReference type="ARBA" id="ARBA00004922"/>
    </source>
</evidence>
<evidence type="ECO:0000313" key="20">
    <source>
        <dbReference type="Proteomes" id="UP001597052"/>
    </source>
</evidence>
<evidence type="ECO:0000256" key="10">
    <source>
        <dbReference type="ARBA" id="ARBA00022723"/>
    </source>
</evidence>
<comment type="catalytic activity">
    <reaction evidence="16">
        <text>an archaeal dolichyl phosphooligosaccharide + [protein]-L-asparagine = an archaeal dolichyl phosphate + a glycoprotein with the oligosaccharide chain attached by N-beta-D-glycosyl linkage to a protein L-asparagine.</text>
        <dbReference type="EC" id="2.4.99.21"/>
    </reaction>
</comment>
<comment type="cofactor">
    <cofactor evidence="1">
        <name>Mn(2+)</name>
        <dbReference type="ChEBI" id="CHEBI:29035"/>
    </cofactor>
</comment>
<dbReference type="GO" id="GO:0016757">
    <property type="term" value="F:glycosyltransferase activity"/>
    <property type="evidence" value="ECO:0007669"/>
    <property type="project" value="UniProtKB-KW"/>
</dbReference>
<feature type="transmembrane region" description="Helical" evidence="17">
    <location>
        <begin position="377"/>
        <end position="396"/>
    </location>
</feature>
<feature type="transmembrane region" description="Helical" evidence="17">
    <location>
        <begin position="228"/>
        <end position="247"/>
    </location>
</feature>
<comment type="cofactor">
    <cofactor evidence="2">
        <name>Mg(2+)</name>
        <dbReference type="ChEBI" id="CHEBI:18420"/>
    </cofactor>
</comment>
<comment type="caution">
    <text evidence="19">The sequence shown here is derived from an EMBL/GenBank/DDBJ whole genome shotgun (WGS) entry which is preliminary data.</text>
</comment>
<evidence type="ECO:0000256" key="3">
    <source>
        <dbReference type="ARBA" id="ARBA00004651"/>
    </source>
</evidence>
<accession>A0ABD6D4I2</accession>
<dbReference type="EMBL" id="JBHUDM010000001">
    <property type="protein sequence ID" value="MFD1640946.1"/>
    <property type="molecule type" value="Genomic_DNA"/>
</dbReference>
<evidence type="ECO:0000256" key="6">
    <source>
        <dbReference type="ARBA" id="ARBA00012602"/>
    </source>
</evidence>
<evidence type="ECO:0000256" key="14">
    <source>
        <dbReference type="ARBA" id="ARBA00023211"/>
    </source>
</evidence>
<feature type="transmembrane region" description="Helical" evidence="17">
    <location>
        <begin position="350"/>
        <end position="371"/>
    </location>
</feature>
<keyword evidence="14" id="KW-0464">Manganese</keyword>
<evidence type="ECO:0000256" key="16">
    <source>
        <dbReference type="ARBA" id="ARBA00034066"/>
    </source>
</evidence>
<keyword evidence="7" id="KW-0328">Glycosyltransferase</keyword>
<evidence type="ECO:0000256" key="8">
    <source>
        <dbReference type="ARBA" id="ARBA00022679"/>
    </source>
</evidence>
<dbReference type="GO" id="GO:0046872">
    <property type="term" value="F:metal ion binding"/>
    <property type="evidence" value="ECO:0007669"/>
    <property type="project" value="UniProtKB-KW"/>
</dbReference>
<dbReference type="Proteomes" id="UP001597052">
    <property type="component" value="Unassembled WGS sequence"/>
</dbReference>
<feature type="transmembrane region" description="Helical" evidence="17">
    <location>
        <begin position="408"/>
        <end position="427"/>
    </location>
</feature>
<comment type="similarity">
    <text evidence="5">Belongs to the STT3 family.</text>
</comment>